<dbReference type="InterPro" id="IPR004358">
    <property type="entry name" value="Sig_transdc_His_kin-like_C"/>
</dbReference>
<proteinExistence type="predicted"/>
<dbReference type="PROSITE" id="PS50109">
    <property type="entry name" value="HIS_KIN"/>
    <property type="match status" value="1"/>
</dbReference>
<gene>
    <name evidence="16" type="ORF">BST96_15895</name>
</gene>
<dbReference type="OrthoDB" id="9809567at2"/>
<evidence type="ECO:0000256" key="11">
    <source>
        <dbReference type="ARBA" id="ARBA00023012"/>
    </source>
</evidence>
<feature type="transmembrane region" description="Helical" evidence="13">
    <location>
        <begin position="169"/>
        <end position="189"/>
    </location>
</feature>
<keyword evidence="11" id="KW-0902">Two-component regulatory system</keyword>
<evidence type="ECO:0000313" key="16">
    <source>
        <dbReference type="EMBL" id="ARN75462.1"/>
    </source>
</evidence>
<organism evidence="16 17">
    <name type="scientific">Oceanicoccus sagamiensis</name>
    <dbReference type="NCBI Taxonomy" id="716816"/>
    <lineage>
        <taxon>Bacteria</taxon>
        <taxon>Pseudomonadati</taxon>
        <taxon>Pseudomonadota</taxon>
        <taxon>Gammaproteobacteria</taxon>
        <taxon>Cellvibrionales</taxon>
        <taxon>Spongiibacteraceae</taxon>
        <taxon>Oceanicoccus</taxon>
    </lineage>
</organism>
<dbReference type="Pfam" id="PF02518">
    <property type="entry name" value="HATPase_c"/>
    <property type="match status" value="1"/>
</dbReference>
<keyword evidence="12 13" id="KW-0472">Membrane</keyword>
<evidence type="ECO:0000256" key="9">
    <source>
        <dbReference type="ARBA" id="ARBA00022840"/>
    </source>
</evidence>
<dbReference type="RefSeq" id="WP_085759640.1">
    <property type="nucleotide sequence ID" value="NZ_CP019343.1"/>
</dbReference>
<dbReference type="CDD" id="cd16954">
    <property type="entry name" value="HATPase_PhoQ-like"/>
    <property type="match status" value="1"/>
</dbReference>
<dbReference type="GO" id="GO:0005524">
    <property type="term" value="F:ATP binding"/>
    <property type="evidence" value="ECO:0007669"/>
    <property type="project" value="UniProtKB-KW"/>
</dbReference>
<keyword evidence="4" id="KW-0597">Phosphoprotein</keyword>
<evidence type="ECO:0000256" key="4">
    <source>
        <dbReference type="ARBA" id="ARBA00022553"/>
    </source>
</evidence>
<evidence type="ECO:0000256" key="8">
    <source>
        <dbReference type="ARBA" id="ARBA00022777"/>
    </source>
</evidence>
<evidence type="ECO:0000256" key="7">
    <source>
        <dbReference type="ARBA" id="ARBA00022741"/>
    </source>
</evidence>
<keyword evidence="9" id="KW-0067">ATP-binding</keyword>
<dbReference type="InterPro" id="IPR050428">
    <property type="entry name" value="TCS_sensor_his_kinase"/>
</dbReference>
<dbReference type="GO" id="GO:0005886">
    <property type="term" value="C:plasma membrane"/>
    <property type="evidence" value="ECO:0007669"/>
    <property type="project" value="TreeGrafter"/>
</dbReference>
<evidence type="ECO:0000256" key="6">
    <source>
        <dbReference type="ARBA" id="ARBA00022692"/>
    </source>
</evidence>
<evidence type="ECO:0000256" key="13">
    <source>
        <dbReference type="SAM" id="Phobius"/>
    </source>
</evidence>
<evidence type="ECO:0000259" key="15">
    <source>
        <dbReference type="PROSITE" id="PS50885"/>
    </source>
</evidence>
<dbReference type="InterPro" id="IPR003661">
    <property type="entry name" value="HisK_dim/P_dom"/>
</dbReference>
<dbReference type="InterPro" id="IPR036097">
    <property type="entry name" value="HisK_dim/P_sf"/>
</dbReference>
<dbReference type="PANTHER" id="PTHR45436">
    <property type="entry name" value="SENSOR HISTIDINE KINASE YKOH"/>
    <property type="match status" value="1"/>
</dbReference>
<keyword evidence="7" id="KW-0547">Nucleotide-binding</keyword>
<dbReference type="InterPro" id="IPR003594">
    <property type="entry name" value="HATPase_dom"/>
</dbReference>
<feature type="domain" description="Histidine kinase" evidence="14">
    <location>
        <begin position="246"/>
        <end position="442"/>
    </location>
</feature>
<dbReference type="Gene3D" id="3.30.565.10">
    <property type="entry name" value="Histidine kinase-like ATPase, C-terminal domain"/>
    <property type="match status" value="1"/>
</dbReference>
<dbReference type="InterPro" id="IPR005467">
    <property type="entry name" value="His_kinase_dom"/>
</dbReference>
<evidence type="ECO:0000256" key="1">
    <source>
        <dbReference type="ARBA" id="ARBA00000085"/>
    </source>
</evidence>
<keyword evidence="17" id="KW-1185">Reference proteome</keyword>
<dbReference type="SMART" id="SM00387">
    <property type="entry name" value="HATPase_c"/>
    <property type="match status" value="1"/>
</dbReference>
<evidence type="ECO:0000256" key="12">
    <source>
        <dbReference type="ARBA" id="ARBA00023136"/>
    </source>
</evidence>
<dbReference type="SUPFAM" id="SSF55874">
    <property type="entry name" value="ATPase domain of HSP90 chaperone/DNA topoisomerase II/histidine kinase"/>
    <property type="match status" value="1"/>
</dbReference>
<dbReference type="InterPro" id="IPR003660">
    <property type="entry name" value="HAMP_dom"/>
</dbReference>
<evidence type="ECO:0000259" key="14">
    <source>
        <dbReference type="PROSITE" id="PS50109"/>
    </source>
</evidence>
<evidence type="ECO:0000256" key="10">
    <source>
        <dbReference type="ARBA" id="ARBA00022989"/>
    </source>
</evidence>
<comment type="catalytic activity">
    <reaction evidence="1">
        <text>ATP + protein L-histidine = ADP + protein N-phospho-L-histidine.</text>
        <dbReference type="EC" id="2.7.13.3"/>
    </reaction>
</comment>
<dbReference type="EC" id="2.7.13.3" evidence="3"/>
<keyword evidence="5" id="KW-0808">Transferase</keyword>
<dbReference type="EMBL" id="CP019343">
    <property type="protein sequence ID" value="ARN75462.1"/>
    <property type="molecule type" value="Genomic_DNA"/>
</dbReference>
<dbReference type="PANTHER" id="PTHR45436:SF4">
    <property type="entry name" value="SENSOR PROTEIN PHOQ"/>
    <property type="match status" value="1"/>
</dbReference>
<dbReference type="STRING" id="716816.BST96_15895"/>
<dbReference type="SUPFAM" id="SSF47384">
    <property type="entry name" value="Homodimeric domain of signal transducing histidine kinase"/>
    <property type="match status" value="1"/>
</dbReference>
<feature type="domain" description="HAMP" evidence="15">
    <location>
        <begin position="187"/>
        <end position="238"/>
    </location>
</feature>
<evidence type="ECO:0000256" key="3">
    <source>
        <dbReference type="ARBA" id="ARBA00012438"/>
    </source>
</evidence>
<comment type="subcellular location">
    <subcellularLocation>
        <location evidence="2">Membrane</location>
    </subcellularLocation>
</comment>
<dbReference type="Proteomes" id="UP000193450">
    <property type="component" value="Chromosome"/>
</dbReference>
<accession>A0A1X9NGE2</accession>
<name>A0A1X9NGE2_9GAMM</name>
<keyword evidence="8" id="KW-0418">Kinase</keyword>
<dbReference type="Gene3D" id="1.10.287.130">
    <property type="match status" value="1"/>
</dbReference>
<dbReference type="GO" id="GO:0000155">
    <property type="term" value="F:phosphorelay sensor kinase activity"/>
    <property type="evidence" value="ECO:0007669"/>
    <property type="project" value="InterPro"/>
</dbReference>
<feature type="transmembrane region" description="Helical" evidence="13">
    <location>
        <begin position="6"/>
        <end position="28"/>
    </location>
</feature>
<protein>
    <recommendedName>
        <fullName evidence="3">histidine kinase</fullName>
        <ecNumber evidence="3">2.7.13.3</ecNumber>
    </recommendedName>
</protein>
<dbReference type="CDD" id="cd00082">
    <property type="entry name" value="HisKA"/>
    <property type="match status" value="1"/>
</dbReference>
<dbReference type="InterPro" id="IPR058619">
    <property type="entry name" value="PhoQ/CarS-like_HATPase"/>
</dbReference>
<evidence type="ECO:0000313" key="17">
    <source>
        <dbReference type="Proteomes" id="UP000193450"/>
    </source>
</evidence>
<dbReference type="KEGG" id="osg:BST96_15895"/>
<dbReference type="AlphaFoldDB" id="A0A1X9NGE2"/>
<dbReference type="PRINTS" id="PR00344">
    <property type="entry name" value="BCTRLSENSOR"/>
</dbReference>
<sequence length="442" mass="50214">MPNTLFGRVFIASFLALSFFFGLLGYIINQLSLENVYAAKKEQLRLQSNILLSSAIIGDNAIELPDELREARFDDFESGLYGYISDSQGKIYWSSYSAHTLDLDIVLLESSITEAGKAEYIVYPDYFVYHYKVRWEVKADQPELFTFTVMEDSRPTLANIEDFQQDLRLWLMGIGLVLIALLMLILRWGTKPLRQLARNLKQIESGLKERIEGRYPVELKGVTKNLNTLIKNERSQRERYHSTLADLAHSLKTPLAVIQTELETHQPNPLIAEQTQRMDEIIKHQLQRAVISTQHELSESVLVQTCVDRLVSAMNKVYADKEINFSIDISEGCLFKGDPRDLMEVLGNLLDNACKACLQTIQINASNNDKRLRLEIHDDGAGIAPEQREQLIQRGQRADTQYSGQGIGLNVAHDIIESYQGKLIIEQSPDGGALFALEFYTH</sequence>
<reference evidence="16 17" key="1">
    <citation type="submission" date="2016-11" db="EMBL/GenBank/DDBJ databases">
        <title>Trade-off between light-utilization and light-protection in marine flavobacteria.</title>
        <authorList>
            <person name="Kumagai Y."/>
        </authorList>
    </citation>
    <scope>NUCLEOTIDE SEQUENCE [LARGE SCALE GENOMIC DNA]</scope>
    <source>
        <strain evidence="16 17">NBRC 107125</strain>
    </source>
</reference>
<evidence type="ECO:0000256" key="2">
    <source>
        <dbReference type="ARBA" id="ARBA00004370"/>
    </source>
</evidence>
<keyword evidence="10 13" id="KW-1133">Transmembrane helix</keyword>
<keyword evidence="6 13" id="KW-0812">Transmembrane</keyword>
<dbReference type="PROSITE" id="PS50885">
    <property type="entry name" value="HAMP"/>
    <property type="match status" value="1"/>
</dbReference>
<evidence type="ECO:0000256" key="5">
    <source>
        <dbReference type="ARBA" id="ARBA00022679"/>
    </source>
</evidence>
<dbReference type="InterPro" id="IPR036890">
    <property type="entry name" value="HATPase_C_sf"/>
</dbReference>